<dbReference type="EMBL" id="CP031194">
    <property type="protein sequence ID" value="AXG77614.1"/>
    <property type="molecule type" value="Genomic_DNA"/>
</dbReference>
<feature type="domain" description="UbiC transcription regulator-associated" evidence="1">
    <location>
        <begin position="26"/>
        <end position="167"/>
    </location>
</feature>
<accession>A0A345HLP0</accession>
<dbReference type="PANTHER" id="PTHR44846">
    <property type="entry name" value="MANNOSYL-D-GLYCERATE TRANSPORT/METABOLISM SYSTEM REPRESSOR MNGR-RELATED"/>
    <property type="match status" value="1"/>
</dbReference>
<dbReference type="InterPro" id="IPR028978">
    <property type="entry name" value="Chorismate_lyase_/UTRA_dom_sf"/>
</dbReference>
<protein>
    <submittedName>
        <fullName evidence="2">UTRA domain-containing protein</fullName>
    </submittedName>
</protein>
<gene>
    <name evidence="2" type="ORF">DVK44_07775</name>
</gene>
<dbReference type="Pfam" id="PF07702">
    <property type="entry name" value="UTRA"/>
    <property type="match status" value="1"/>
</dbReference>
<name>A0A345HLP0_9ACTN</name>
<keyword evidence="3" id="KW-1185">Reference proteome</keyword>
<dbReference type="OrthoDB" id="3214900at2"/>
<dbReference type="Gene3D" id="3.40.1410.10">
    <property type="entry name" value="Chorismate lyase-like"/>
    <property type="match status" value="1"/>
</dbReference>
<dbReference type="GO" id="GO:0045892">
    <property type="term" value="P:negative regulation of DNA-templated transcription"/>
    <property type="evidence" value="ECO:0007669"/>
    <property type="project" value="TreeGrafter"/>
</dbReference>
<dbReference type="GO" id="GO:0003677">
    <property type="term" value="F:DNA binding"/>
    <property type="evidence" value="ECO:0007669"/>
    <property type="project" value="InterPro"/>
</dbReference>
<evidence type="ECO:0000313" key="3">
    <source>
        <dbReference type="Proteomes" id="UP000253868"/>
    </source>
</evidence>
<dbReference type="SUPFAM" id="SSF64288">
    <property type="entry name" value="Chorismate lyase-like"/>
    <property type="match status" value="1"/>
</dbReference>
<dbReference type="SMART" id="SM00866">
    <property type="entry name" value="UTRA"/>
    <property type="match status" value="1"/>
</dbReference>
<sequence>MRRRRAVERLAQGGWADGRSVWEVDDPGRAPVVDRVRVGEEPAPERVARVLDVAGGDAVCVRRRRYVLEGKPVMLAASYLPAALVAETAVAEIDTGAGGIYARLAEIGCAPVRFREEVRSRMPLPEEARELGLPGGTPVVLVCRTAFADGGRAVEVNEMVLDSAAYVLEYGFDA</sequence>
<proteinExistence type="predicted"/>
<evidence type="ECO:0000259" key="1">
    <source>
        <dbReference type="SMART" id="SM00866"/>
    </source>
</evidence>
<dbReference type="PANTHER" id="PTHR44846:SF17">
    <property type="entry name" value="GNTR-FAMILY TRANSCRIPTIONAL REGULATOR"/>
    <property type="match status" value="1"/>
</dbReference>
<dbReference type="InterPro" id="IPR050679">
    <property type="entry name" value="Bact_HTH_transcr_reg"/>
</dbReference>
<evidence type="ECO:0000313" key="2">
    <source>
        <dbReference type="EMBL" id="AXG77614.1"/>
    </source>
</evidence>
<dbReference type="InterPro" id="IPR011663">
    <property type="entry name" value="UTRA"/>
</dbReference>
<dbReference type="KEGG" id="spad:DVK44_07775"/>
<dbReference type="AlphaFoldDB" id="A0A345HLP0"/>
<dbReference type="Proteomes" id="UP000253868">
    <property type="component" value="Chromosome"/>
</dbReference>
<reference evidence="3" key="1">
    <citation type="submission" date="2018-07" db="EMBL/GenBank/DDBJ databases">
        <authorList>
            <person name="Zhao J."/>
        </authorList>
    </citation>
    <scope>NUCLEOTIDE SEQUENCE [LARGE SCALE GENOMIC DNA]</scope>
    <source>
        <strain evidence="3">GSSD-12</strain>
    </source>
</reference>
<organism evidence="2 3">
    <name type="scientific">Streptomyces paludis</name>
    <dbReference type="NCBI Taxonomy" id="2282738"/>
    <lineage>
        <taxon>Bacteria</taxon>
        <taxon>Bacillati</taxon>
        <taxon>Actinomycetota</taxon>
        <taxon>Actinomycetes</taxon>
        <taxon>Kitasatosporales</taxon>
        <taxon>Streptomycetaceae</taxon>
        <taxon>Streptomyces</taxon>
    </lineage>
</organism>